<feature type="compositionally biased region" description="Basic and acidic residues" evidence="16">
    <location>
        <begin position="87"/>
        <end position="97"/>
    </location>
</feature>
<keyword evidence="5 15" id="KW-0863">Zinc-finger</keyword>
<dbReference type="InterPro" id="IPR014001">
    <property type="entry name" value="Helicase_ATP-bd"/>
</dbReference>
<dbReference type="InterPro" id="IPR002464">
    <property type="entry name" value="DNA/RNA_helicase_DEAH_CS"/>
</dbReference>
<dbReference type="CDD" id="cd18791">
    <property type="entry name" value="SF2_C_RHA"/>
    <property type="match status" value="1"/>
</dbReference>
<dbReference type="Gene3D" id="1.20.120.1080">
    <property type="match status" value="1"/>
</dbReference>
<dbReference type="KEGG" id="aplc:110977623"/>
<dbReference type="CDD" id="cd23825">
    <property type="entry name" value="RWD_DHX57"/>
    <property type="match status" value="1"/>
</dbReference>
<dbReference type="GeneID" id="110977623"/>
<dbReference type="PROSITE" id="PS50103">
    <property type="entry name" value="ZF_C3H1"/>
    <property type="match status" value="1"/>
</dbReference>
<dbReference type="PROSITE" id="PS51192">
    <property type="entry name" value="HELICASE_ATP_BIND_1"/>
    <property type="match status" value="1"/>
</dbReference>
<comment type="function">
    <text evidence="12">Probable ATP-binding RNA helicase.</text>
</comment>
<evidence type="ECO:0000256" key="7">
    <source>
        <dbReference type="ARBA" id="ARBA00022806"/>
    </source>
</evidence>
<gene>
    <name evidence="22 23" type="primary">LOC110977623</name>
</gene>
<dbReference type="RefSeq" id="XP_022087605.1">
    <property type="nucleotide sequence ID" value="XM_022231913.1"/>
</dbReference>
<dbReference type="Gene3D" id="3.10.110.10">
    <property type="entry name" value="Ubiquitin Conjugating Enzyme"/>
    <property type="match status" value="1"/>
</dbReference>
<evidence type="ECO:0000256" key="10">
    <source>
        <dbReference type="ARBA" id="ARBA00023054"/>
    </source>
</evidence>
<dbReference type="GO" id="GO:0003724">
    <property type="term" value="F:RNA helicase activity"/>
    <property type="evidence" value="ECO:0007669"/>
    <property type="project" value="UniProtKB-EC"/>
</dbReference>
<dbReference type="SUPFAM" id="SSF90229">
    <property type="entry name" value="CCCH zinc finger"/>
    <property type="match status" value="1"/>
</dbReference>
<organism evidence="21 22">
    <name type="scientific">Acanthaster planci</name>
    <name type="common">Crown-of-thorns starfish</name>
    <dbReference type="NCBI Taxonomy" id="133434"/>
    <lineage>
        <taxon>Eukaryota</taxon>
        <taxon>Metazoa</taxon>
        <taxon>Echinodermata</taxon>
        <taxon>Eleutherozoa</taxon>
        <taxon>Asterozoa</taxon>
        <taxon>Asteroidea</taxon>
        <taxon>Valvatacea</taxon>
        <taxon>Valvatida</taxon>
        <taxon>Acanthasteridae</taxon>
        <taxon>Acanthaster</taxon>
    </lineage>
</organism>
<evidence type="ECO:0000256" key="8">
    <source>
        <dbReference type="ARBA" id="ARBA00022833"/>
    </source>
</evidence>
<dbReference type="FunFam" id="3.40.50.300:FF:000325">
    <property type="entry name" value="ATP-dependent RNA helicase DHX29"/>
    <property type="match status" value="1"/>
</dbReference>
<evidence type="ECO:0000256" key="12">
    <source>
        <dbReference type="ARBA" id="ARBA00057709"/>
    </source>
</evidence>
<dbReference type="Pfam" id="PF21010">
    <property type="entry name" value="HA2_C"/>
    <property type="match status" value="1"/>
</dbReference>
<sequence>MSNVVRKRGHPNRGGGKGNKPRGGQGGGHGGGKGQRSSGFAAETGARKGDFDYLDDDFFLMPRGPSDRSNRAGSKGASGGASSGGRGGDRQRGRGSERQASQSSNGQQRHSSEGYQGRGIEGYRGRGRGRGRGEPRKVKMQQLHMTTENQELVRDVLRELQGNDLAELSDQTYSELDSRSDFRFWTEDKSMVVEGATGFGVDNEEDSQEQLVNKYALLKLLKYGFHRDHCLAALEETSGDVGQALEHLLQKCFRYSPKHKPKRKRTKSQQGDVEMDGQMREALQQREEEATALSSIYQEDFDERIPDRVWVLNFDLPHITDHFREKARNSQDRTRQMLDQSLAMVGMCRFYQQGYCRFGSKCKFRHKRESHGPSYQEICDNAGAQVYQLEIRFPEGNLYPLEPPLVAFLTSNPDFPIGKSLNVSRLLFEEAKDIAETASPAVFSLVSVLEDATQMINALEQKPLPLSLVPSSDKSVQKKPVFKQGAGRGKPLNASADNTAEHGVDNSHSFAKGKNASNLTVSSDESEDSESKEEGTSSSEIESEPAPVKTEKNQPMKRDQRAIERENRNLKEQFRKKKHSHSYKSFLADRQKLPAWQEQEKILETLDKSQVVVVSGMTGCGKTTQVPQFILDASLKRPGPSLCNIICTQPRRISAMAVAERVANERDVRLGGVVGYQIRLESRQSASTRLLFCTTGILLRRLEGDSSLDGVSHVIVDEVHERSEESDFLMMVLQDLLPKRKDLRVLLMSATLNADLFSSYFDGCPVIDIPGKTFPVEQYFMEDAIEWTDYNLEENSTYARPIKRSNAVQSDSTAKQLKNYQYGGVEDEIEEALASTSIKPIKDNMRDWNLTIQQLALRYSDYSKSTIKVLGTMDAEKINYDLIEELVSWIVFGDHEYPKDGAILIFLPGLAEILSCYDQLQSSLCGPRAKKKFKLVPLHSSLSSEEQNSAFLKPKEGITKVVIATNIAETSITIDDIVYVIDAGKMKEKRYDSSKGMESLETTWVSRANALQRKGRAGRVTEGVCFHLFTANTYQHHLREQPIPEIQRIPLEQLVLRIKILPLFKGMSAQGVLSNLLEPPPTSNIQDAILRLQNLGALDKDEGLTSLGYHLASLPVDVRIGKLMLFGAIFRCLDPVLTIAASLSFKSPFVAPFDKRDHADKKRLEFAIGNSDHLTLLRAYKGWSTTIERGSYNGYRYCHENFLSLKTLQMIVSMKHQFAELLSSIGFIKEGLSSKMMDRRTGGNGDAVLKMCGPEANSNADNSRLVLAVLCAALYPNVVQVMTPESKYSQTSAGAVPKAPRPEDIRFKTKEEGYVNIHPSSVNFQVRHYESPYLVFHEKIKTSKVYIRDCSMVSVYPLLLFGGCDLSINLDRGKFIISLDEGWIRFSVATVEVAELLRELRLELDQLLQDKIQQPNMDLCTCPRGSRIITAIVQLITTQ</sequence>
<dbReference type="InterPro" id="IPR036855">
    <property type="entry name" value="Znf_CCCH_sf"/>
</dbReference>
<feature type="domain" description="C3H1-type" evidence="18">
    <location>
        <begin position="347"/>
        <end position="369"/>
    </location>
</feature>
<dbReference type="InterPro" id="IPR006575">
    <property type="entry name" value="RWD_dom"/>
</dbReference>
<evidence type="ECO:0000256" key="13">
    <source>
        <dbReference type="ARBA" id="ARBA00071682"/>
    </source>
</evidence>
<proteinExistence type="inferred from homology"/>
<feature type="region of interest" description="Disordered" evidence="16">
    <location>
        <begin position="466"/>
        <end position="562"/>
    </location>
</feature>
<dbReference type="RefSeq" id="XP_022087606.1">
    <property type="nucleotide sequence ID" value="XM_022231914.1"/>
</dbReference>
<evidence type="ECO:0000313" key="21">
    <source>
        <dbReference type="Proteomes" id="UP000694845"/>
    </source>
</evidence>
<dbReference type="GO" id="GO:0003723">
    <property type="term" value="F:RNA binding"/>
    <property type="evidence" value="ECO:0007669"/>
    <property type="project" value="TreeGrafter"/>
</dbReference>
<protein>
    <recommendedName>
        <fullName evidence="13">Putative ATP-dependent RNA helicase DHX57</fullName>
        <ecNumber evidence="2">3.6.4.13</ecNumber>
    </recommendedName>
    <alternativeName>
        <fullName evidence="14">DEAH box protein 57</fullName>
    </alternativeName>
</protein>
<keyword evidence="3 15" id="KW-0479">Metal-binding</keyword>
<dbReference type="Pfam" id="PF07717">
    <property type="entry name" value="OB_NTP_bind"/>
    <property type="match status" value="1"/>
</dbReference>
<dbReference type="OMA" id="PERVYVQ"/>
<accession>A0A8B7Y5I5</accession>
<reference evidence="22 23" key="1">
    <citation type="submission" date="2025-04" db="UniProtKB">
        <authorList>
            <consortium name="RefSeq"/>
        </authorList>
    </citation>
    <scope>IDENTIFICATION</scope>
</reference>
<keyword evidence="7 22" id="KW-0347">Helicase</keyword>
<evidence type="ECO:0000259" key="18">
    <source>
        <dbReference type="PROSITE" id="PS50103"/>
    </source>
</evidence>
<dbReference type="SUPFAM" id="SSF46934">
    <property type="entry name" value="UBA-like"/>
    <property type="match status" value="1"/>
</dbReference>
<dbReference type="InterPro" id="IPR016135">
    <property type="entry name" value="UBQ-conjugating_enzyme/RWD"/>
</dbReference>
<feature type="compositionally biased region" description="Gly residues" evidence="16">
    <location>
        <begin position="12"/>
        <end position="34"/>
    </location>
</feature>
<dbReference type="PANTHER" id="PTHR18934:SF145">
    <property type="entry name" value="ATP-DEPENDENT RNA HELICASE DHX57-RELATED"/>
    <property type="match status" value="1"/>
</dbReference>
<dbReference type="InterPro" id="IPR048333">
    <property type="entry name" value="HA2_WH"/>
</dbReference>
<dbReference type="InterPro" id="IPR001650">
    <property type="entry name" value="Helicase_C-like"/>
</dbReference>
<dbReference type="PANTHER" id="PTHR18934">
    <property type="entry name" value="ATP-DEPENDENT RNA HELICASE"/>
    <property type="match status" value="1"/>
</dbReference>
<dbReference type="Pfam" id="PF05773">
    <property type="entry name" value="RWD"/>
    <property type="match status" value="1"/>
</dbReference>
<dbReference type="OrthoDB" id="5600252at2759"/>
<feature type="compositionally biased region" description="Basic residues" evidence="16">
    <location>
        <begin position="1"/>
        <end position="11"/>
    </location>
</feature>
<dbReference type="SMART" id="SM00490">
    <property type="entry name" value="HELICc"/>
    <property type="match status" value="1"/>
</dbReference>
<evidence type="ECO:0000259" key="17">
    <source>
        <dbReference type="PROSITE" id="PS50030"/>
    </source>
</evidence>
<dbReference type="InterPro" id="IPR027417">
    <property type="entry name" value="P-loop_NTPase"/>
</dbReference>
<dbReference type="GO" id="GO:0016787">
    <property type="term" value="F:hydrolase activity"/>
    <property type="evidence" value="ECO:0007669"/>
    <property type="project" value="UniProtKB-KW"/>
</dbReference>
<dbReference type="FunFam" id="3.40.50.300:FF:000284">
    <property type="entry name" value="probable ATP-dependent RNA helicase YTHDC2"/>
    <property type="match status" value="1"/>
</dbReference>
<dbReference type="InterPro" id="IPR007502">
    <property type="entry name" value="Helicase-assoc_dom"/>
</dbReference>
<evidence type="ECO:0000256" key="4">
    <source>
        <dbReference type="ARBA" id="ARBA00022741"/>
    </source>
</evidence>
<dbReference type="InterPro" id="IPR000571">
    <property type="entry name" value="Znf_CCCH"/>
</dbReference>
<keyword evidence="10" id="KW-0175">Coiled coil</keyword>
<dbReference type="SMART" id="SM00847">
    <property type="entry name" value="HA2"/>
    <property type="match status" value="1"/>
</dbReference>
<evidence type="ECO:0000259" key="19">
    <source>
        <dbReference type="PROSITE" id="PS51192"/>
    </source>
</evidence>
<evidence type="ECO:0000256" key="2">
    <source>
        <dbReference type="ARBA" id="ARBA00012552"/>
    </source>
</evidence>
<keyword evidence="4" id="KW-0547">Nucleotide-binding</keyword>
<dbReference type="FunFam" id="1.20.120.1080:FF:000002">
    <property type="entry name" value="Putative ATP-dependent RNA helicase DHX36"/>
    <property type="match status" value="1"/>
</dbReference>
<feature type="domain" description="UBA" evidence="17">
    <location>
        <begin position="204"/>
        <end position="251"/>
    </location>
</feature>
<dbReference type="Pfam" id="PF04408">
    <property type="entry name" value="WHD_HA2"/>
    <property type="match status" value="1"/>
</dbReference>
<evidence type="ECO:0000256" key="6">
    <source>
        <dbReference type="ARBA" id="ARBA00022801"/>
    </source>
</evidence>
<dbReference type="GO" id="GO:0005524">
    <property type="term" value="F:ATP binding"/>
    <property type="evidence" value="ECO:0007669"/>
    <property type="project" value="UniProtKB-KW"/>
</dbReference>
<dbReference type="CTD" id="90957"/>
<keyword evidence="8 15" id="KW-0862">Zinc</keyword>
<evidence type="ECO:0000256" key="11">
    <source>
        <dbReference type="ARBA" id="ARBA00047984"/>
    </source>
</evidence>
<dbReference type="InterPro" id="IPR011545">
    <property type="entry name" value="DEAD/DEAH_box_helicase_dom"/>
</dbReference>
<dbReference type="Gene3D" id="4.10.1000.10">
    <property type="entry name" value="Zinc finger, CCCH-type"/>
    <property type="match status" value="1"/>
</dbReference>
<dbReference type="Proteomes" id="UP000694845">
    <property type="component" value="Unplaced"/>
</dbReference>
<dbReference type="SMART" id="SM00487">
    <property type="entry name" value="DEXDc"/>
    <property type="match status" value="1"/>
</dbReference>
<dbReference type="PROSITE" id="PS00690">
    <property type="entry name" value="DEAH_ATP_HELICASE"/>
    <property type="match status" value="1"/>
</dbReference>
<feature type="region of interest" description="Disordered" evidence="16">
    <location>
        <begin position="1"/>
        <end position="143"/>
    </location>
</feature>
<dbReference type="GO" id="GO:0008270">
    <property type="term" value="F:zinc ion binding"/>
    <property type="evidence" value="ECO:0007669"/>
    <property type="project" value="UniProtKB-KW"/>
</dbReference>
<dbReference type="InterPro" id="IPR009060">
    <property type="entry name" value="UBA-like_sf"/>
</dbReference>
<evidence type="ECO:0000256" key="3">
    <source>
        <dbReference type="ARBA" id="ARBA00022723"/>
    </source>
</evidence>
<evidence type="ECO:0000256" key="15">
    <source>
        <dbReference type="PROSITE-ProRule" id="PRU00723"/>
    </source>
</evidence>
<dbReference type="PROSITE" id="PS50030">
    <property type="entry name" value="UBA"/>
    <property type="match status" value="1"/>
</dbReference>
<evidence type="ECO:0000313" key="22">
    <source>
        <dbReference type="RefSeq" id="XP_022087605.1"/>
    </source>
</evidence>
<evidence type="ECO:0000256" key="9">
    <source>
        <dbReference type="ARBA" id="ARBA00022840"/>
    </source>
</evidence>
<comment type="similarity">
    <text evidence="1">Belongs to the DEAD box helicase family. DEAH subfamily.</text>
</comment>
<keyword evidence="21" id="KW-1185">Reference proteome</keyword>
<dbReference type="InterPro" id="IPR015940">
    <property type="entry name" value="UBA"/>
</dbReference>
<dbReference type="PROSITE" id="PS51194">
    <property type="entry name" value="HELICASE_CTER"/>
    <property type="match status" value="1"/>
</dbReference>
<dbReference type="Pfam" id="PF00271">
    <property type="entry name" value="Helicase_C"/>
    <property type="match status" value="1"/>
</dbReference>
<dbReference type="CDD" id="cd17985">
    <property type="entry name" value="DEXHc_DHX57"/>
    <property type="match status" value="1"/>
</dbReference>
<dbReference type="Pfam" id="PF26026">
    <property type="entry name" value="RNA_hel_CTD"/>
    <property type="match status" value="1"/>
</dbReference>
<feature type="compositionally biased region" description="Polar residues" evidence="16">
    <location>
        <begin position="98"/>
        <end position="109"/>
    </location>
</feature>
<evidence type="ECO:0000313" key="23">
    <source>
        <dbReference type="RefSeq" id="XP_022087606.1"/>
    </source>
</evidence>
<evidence type="ECO:0000256" key="1">
    <source>
        <dbReference type="ARBA" id="ARBA00008792"/>
    </source>
</evidence>
<feature type="domain" description="Helicase C-terminal" evidence="20">
    <location>
        <begin position="874"/>
        <end position="1062"/>
    </location>
</feature>
<keyword evidence="9" id="KW-0067">ATP-binding</keyword>
<dbReference type="InterPro" id="IPR011709">
    <property type="entry name" value="DEAD-box_helicase_OB_fold"/>
</dbReference>
<evidence type="ECO:0000256" key="5">
    <source>
        <dbReference type="ARBA" id="ARBA00022771"/>
    </source>
</evidence>
<dbReference type="SUPFAM" id="SSF52540">
    <property type="entry name" value="P-loop containing nucleoside triphosphate hydrolases"/>
    <property type="match status" value="1"/>
</dbReference>
<dbReference type="InterPro" id="IPR059023">
    <property type="entry name" value="RNA_hel_CTD"/>
</dbReference>
<feature type="zinc finger region" description="C3H1-type" evidence="15">
    <location>
        <begin position="347"/>
        <end position="369"/>
    </location>
</feature>
<feature type="compositionally biased region" description="Gly residues" evidence="16">
    <location>
        <begin position="76"/>
        <end position="86"/>
    </location>
</feature>
<evidence type="ECO:0000256" key="14">
    <source>
        <dbReference type="ARBA" id="ARBA00083389"/>
    </source>
</evidence>
<evidence type="ECO:0000259" key="20">
    <source>
        <dbReference type="PROSITE" id="PS51194"/>
    </source>
</evidence>
<feature type="compositionally biased region" description="Basic and acidic residues" evidence="16">
    <location>
        <begin position="549"/>
        <end position="562"/>
    </location>
</feature>
<comment type="catalytic activity">
    <reaction evidence="11">
        <text>ATP + H2O = ADP + phosphate + H(+)</text>
        <dbReference type="Rhea" id="RHEA:13065"/>
        <dbReference type="ChEBI" id="CHEBI:15377"/>
        <dbReference type="ChEBI" id="CHEBI:15378"/>
        <dbReference type="ChEBI" id="CHEBI:30616"/>
        <dbReference type="ChEBI" id="CHEBI:43474"/>
        <dbReference type="ChEBI" id="CHEBI:456216"/>
        <dbReference type="EC" id="3.6.4.13"/>
    </reaction>
</comment>
<evidence type="ECO:0000256" key="16">
    <source>
        <dbReference type="SAM" id="MobiDB-lite"/>
    </source>
</evidence>
<dbReference type="Gene3D" id="3.40.50.300">
    <property type="entry name" value="P-loop containing nucleotide triphosphate hydrolases"/>
    <property type="match status" value="2"/>
</dbReference>
<keyword evidence="6" id="KW-0378">Hydrolase</keyword>
<dbReference type="EC" id="3.6.4.13" evidence="2"/>
<dbReference type="Pfam" id="PF00270">
    <property type="entry name" value="DEAD"/>
    <property type="match status" value="1"/>
</dbReference>
<feature type="domain" description="Helicase ATP-binding" evidence="19">
    <location>
        <begin position="603"/>
        <end position="770"/>
    </location>
</feature>
<name>A0A8B7Y5I5_ACAPL</name>